<comment type="caution">
    <text evidence="2">The sequence shown here is derived from an EMBL/GenBank/DDBJ whole genome shotgun (WGS) entry which is preliminary data.</text>
</comment>
<evidence type="ECO:0000313" key="3">
    <source>
        <dbReference type="Proteomes" id="UP001165082"/>
    </source>
</evidence>
<feature type="non-terminal residue" evidence="2">
    <location>
        <position position="1"/>
    </location>
</feature>
<feature type="compositionally biased region" description="Basic and acidic residues" evidence="1">
    <location>
        <begin position="1"/>
        <end position="11"/>
    </location>
</feature>
<feature type="compositionally biased region" description="Acidic residues" evidence="1">
    <location>
        <begin position="15"/>
        <end position="24"/>
    </location>
</feature>
<dbReference type="Proteomes" id="UP001165082">
    <property type="component" value="Unassembled WGS sequence"/>
</dbReference>
<reference evidence="2" key="1">
    <citation type="submission" date="2022-07" db="EMBL/GenBank/DDBJ databases">
        <title>Genome analysis of Parmales, a sister group of diatoms, reveals the evolutionary specialization of diatoms from phago-mixotrophs to photoautotrophs.</title>
        <authorList>
            <person name="Ban H."/>
            <person name="Sato S."/>
            <person name="Yoshikawa S."/>
            <person name="Kazumasa Y."/>
            <person name="Nakamura Y."/>
            <person name="Ichinomiya M."/>
            <person name="Saitoh K."/>
            <person name="Sato N."/>
            <person name="Blanc-Mathieu R."/>
            <person name="Endo H."/>
            <person name="Kuwata A."/>
            <person name="Ogata H."/>
        </authorList>
    </citation>
    <scope>NUCLEOTIDE SEQUENCE</scope>
</reference>
<dbReference type="EMBL" id="BRXZ01008651">
    <property type="protein sequence ID" value="GMI29144.1"/>
    <property type="molecule type" value="Genomic_DNA"/>
</dbReference>
<organism evidence="2 3">
    <name type="scientific">Triparma retinervis</name>
    <dbReference type="NCBI Taxonomy" id="2557542"/>
    <lineage>
        <taxon>Eukaryota</taxon>
        <taxon>Sar</taxon>
        <taxon>Stramenopiles</taxon>
        <taxon>Ochrophyta</taxon>
        <taxon>Bolidophyceae</taxon>
        <taxon>Parmales</taxon>
        <taxon>Triparmaceae</taxon>
        <taxon>Triparma</taxon>
    </lineage>
</organism>
<accession>A0A9W7FZC4</accession>
<feature type="region of interest" description="Disordered" evidence="1">
    <location>
        <begin position="1"/>
        <end position="93"/>
    </location>
</feature>
<dbReference type="AlphaFoldDB" id="A0A9W7FZC4"/>
<name>A0A9W7FZC4_9STRA</name>
<sequence length="93" mass="10913">SNRYRRTESIHGSEAIDELDEEELRENRPYNQRIDLPLPGDGEYEHEHEENLGDLDEEELTRDKVKKASSQILVAQDRKQKKLRKKARNAGVQ</sequence>
<protein>
    <submittedName>
        <fullName evidence="2">Uncharacterized protein</fullName>
    </submittedName>
</protein>
<evidence type="ECO:0000256" key="1">
    <source>
        <dbReference type="SAM" id="MobiDB-lite"/>
    </source>
</evidence>
<feature type="compositionally biased region" description="Basic residues" evidence="1">
    <location>
        <begin position="79"/>
        <end position="93"/>
    </location>
</feature>
<keyword evidence="3" id="KW-1185">Reference proteome</keyword>
<evidence type="ECO:0000313" key="2">
    <source>
        <dbReference type="EMBL" id="GMI29144.1"/>
    </source>
</evidence>
<gene>
    <name evidence="2" type="ORF">TrRE_jg10190</name>
</gene>
<proteinExistence type="predicted"/>